<protein>
    <submittedName>
        <fullName evidence="3">Putative carboxylesterase nap</fullName>
        <ecNumber evidence="3">3.1.1.1</ecNumber>
    </submittedName>
</protein>
<evidence type="ECO:0000256" key="1">
    <source>
        <dbReference type="ARBA" id="ARBA00022801"/>
    </source>
</evidence>
<dbReference type="OrthoDB" id="252464at2"/>
<dbReference type="AlphaFoldDB" id="A0A399F9B8"/>
<keyword evidence="1 3" id="KW-0378">Hydrolase</keyword>
<dbReference type="Proteomes" id="UP000266178">
    <property type="component" value="Unassembled WGS sequence"/>
</dbReference>
<dbReference type="RefSeq" id="WP_119356893.1">
    <property type="nucleotide sequence ID" value="NZ_BJXM01000014.1"/>
</dbReference>
<dbReference type="GO" id="GO:0106435">
    <property type="term" value="F:carboxylesterase activity"/>
    <property type="evidence" value="ECO:0007669"/>
    <property type="project" value="UniProtKB-EC"/>
</dbReference>
<organism evidence="3 4">
    <name type="scientific">Meiothermus granaticius NBRC 107808</name>
    <dbReference type="NCBI Taxonomy" id="1227551"/>
    <lineage>
        <taxon>Bacteria</taxon>
        <taxon>Thermotogati</taxon>
        <taxon>Deinococcota</taxon>
        <taxon>Deinococci</taxon>
        <taxon>Thermales</taxon>
        <taxon>Thermaceae</taxon>
        <taxon>Meiothermus</taxon>
    </lineage>
</organism>
<comment type="caution">
    <text evidence="3">The sequence shown here is derived from an EMBL/GenBank/DDBJ whole genome shotgun (WGS) entry which is preliminary data.</text>
</comment>
<dbReference type="GO" id="GO:0016020">
    <property type="term" value="C:membrane"/>
    <property type="evidence" value="ECO:0007669"/>
    <property type="project" value="TreeGrafter"/>
</dbReference>
<dbReference type="EMBL" id="QWLB01000015">
    <property type="protein sequence ID" value="RIH92730.1"/>
    <property type="molecule type" value="Genomic_DNA"/>
</dbReference>
<evidence type="ECO:0000313" key="3">
    <source>
        <dbReference type="EMBL" id="RIH92730.1"/>
    </source>
</evidence>
<feature type="domain" description="AB hydrolase-1" evidence="2">
    <location>
        <begin position="34"/>
        <end position="278"/>
    </location>
</feature>
<evidence type="ECO:0000259" key="2">
    <source>
        <dbReference type="Pfam" id="PF00561"/>
    </source>
</evidence>
<dbReference type="InterPro" id="IPR029058">
    <property type="entry name" value="AB_hydrolase_fold"/>
</dbReference>
<dbReference type="Gene3D" id="3.40.50.1820">
    <property type="entry name" value="alpha/beta hydrolase"/>
    <property type="match status" value="1"/>
</dbReference>
<proteinExistence type="predicted"/>
<dbReference type="PRINTS" id="PR00111">
    <property type="entry name" value="ABHYDROLASE"/>
</dbReference>
<dbReference type="SUPFAM" id="SSF53474">
    <property type="entry name" value="alpha/beta-Hydrolases"/>
    <property type="match status" value="1"/>
</dbReference>
<dbReference type="PANTHER" id="PTHR43798">
    <property type="entry name" value="MONOACYLGLYCEROL LIPASE"/>
    <property type="match status" value="1"/>
</dbReference>
<dbReference type="InterPro" id="IPR050266">
    <property type="entry name" value="AB_hydrolase_sf"/>
</dbReference>
<reference evidence="3 4" key="1">
    <citation type="submission" date="2018-08" db="EMBL/GenBank/DDBJ databases">
        <title>Meiothermus granaticius genome AF-68 sequencing project.</title>
        <authorList>
            <person name="Da Costa M.S."/>
            <person name="Albuquerque L."/>
            <person name="Raposo P."/>
            <person name="Froufe H.J.C."/>
            <person name="Barroso C.S."/>
            <person name="Egas C."/>
        </authorList>
    </citation>
    <scope>NUCLEOTIDE SEQUENCE [LARGE SCALE GENOMIC DNA]</scope>
    <source>
        <strain evidence="3 4">AF-68</strain>
    </source>
</reference>
<keyword evidence="4" id="KW-1185">Reference proteome</keyword>
<evidence type="ECO:0000313" key="4">
    <source>
        <dbReference type="Proteomes" id="UP000266178"/>
    </source>
</evidence>
<dbReference type="Pfam" id="PF00561">
    <property type="entry name" value="Abhydrolase_1"/>
    <property type="match status" value="1"/>
</dbReference>
<dbReference type="EC" id="3.1.1.1" evidence="3"/>
<dbReference type="PANTHER" id="PTHR43798:SF31">
    <property type="entry name" value="AB HYDROLASE SUPERFAMILY PROTEIN YCLE"/>
    <property type="match status" value="1"/>
</dbReference>
<sequence>MSSIPTLPGIASQMVQTPRLKIHVLSRGPAGGIPVLLIHGNASSATFWEETLLALPPQYRGIAPDLRGYGDTEDQLIDATRGYFDWVDDLLGLMDALGVERFHLAGHSLGGGVVYSLIAAAAARVRSATLFAPASPYGFGGTKGLEGTPCYPDFAGSGGGIVSPEFARLIGEGYRGSEFPSSPRTVMNTFYWKPPFIPAREEALLSGVLSEKIGPQKYPGDSVPSANWPGAAPGRFGPANAISPKYVGDTVERFLAADPRPPILWVRGAEDQIVSDHSLFDMGTLGAAGAVPGWPGAEVFPPQPMVGQTRAVLERYGSFREHVIPETGHSPQIERPDLVDPLFHAHLEAAG</sequence>
<name>A0A399F9B8_9DEIN</name>
<dbReference type="InterPro" id="IPR000073">
    <property type="entry name" value="AB_hydrolase_1"/>
</dbReference>
<gene>
    <name evidence="3" type="primary">nap</name>
    <name evidence="3" type="ORF">Mgrana_01392</name>
</gene>
<accession>A0A399F9B8</accession>